<keyword evidence="2" id="KW-0805">Transcription regulation</keyword>
<dbReference type="AlphaFoldDB" id="A0A8J3NSM4"/>
<keyword evidence="4" id="KW-0804">Transcription</keyword>
<dbReference type="SMART" id="SM00862">
    <property type="entry name" value="Trans_reg_C"/>
    <property type="match status" value="1"/>
</dbReference>
<dbReference type="PROSITE" id="PS50005">
    <property type="entry name" value="TPR"/>
    <property type="match status" value="1"/>
</dbReference>
<dbReference type="InterPro" id="IPR027417">
    <property type="entry name" value="P-loop_NTPase"/>
</dbReference>
<dbReference type="InterPro" id="IPR016032">
    <property type="entry name" value="Sig_transdc_resp-reg_C-effctor"/>
</dbReference>
<dbReference type="Gene3D" id="3.40.50.300">
    <property type="entry name" value="P-loop containing nucleotide triphosphate hydrolases"/>
    <property type="match status" value="1"/>
</dbReference>
<keyword evidence="5" id="KW-0802">TPR repeat</keyword>
<dbReference type="PANTHER" id="PTHR35807">
    <property type="entry name" value="TRANSCRIPTIONAL REGULATOR REDD-RELATED"/>
    <property type="match status" value="1"/>
</dbReference>
<feature type="domain" description="OmpR/PhoB-type" evidence="7">
    <location>
        <begin position="1"/>
        <end position="96"/>
    </location>
</feature>
<keyword evidence="9" id="KW-1185">Reference proteome</keyword>
<dbReference type="RefSeq" id="WP_191839145.1">
    <property type="nucleotide sequence ID" value="NZ_BAAALB010000006.1"/>
</dbReference>
<evidence type="ECO:0000259" key="7">
    <source>
        <dbReference type="PROSITE" id="PS51755"/>
    </source>
</evidence>
<organism evidence="8 9">
    <name type="scientific">Catellatospora chokoriensis</name>
    <dbReference type="NCBI Taxonomy" id="310353"/>
    <lineage>
        <taxon>Bacteria</taxon>
        <taxon>Bacillati</taxon>
        <taxon>Actinomycetota</taxon>
        <taxon>Actinomycetes</taxon>
        <taxon>Micromonosporales</taxon>
        <taxon>Micromonosporaceae</taxon>
        <taxon>Catellatospora</taxon>
    </lineage>
</organism>
<dbReference type="Proteomes" id="UP000619293">
    <property type="component" value="Unassembled WGS sequence"/>
</dbReference>
<comment type="caution">
    <text evidence="8">The sequence shown here is derived from an EMBL/GenBank/DDBJ whole genome shotgun (WGS) entry which is preliminary data.</text>
</comment>
<dbReference type="InterPro" id="IPR001867">
    <property type="entry name" value="OmpR/PhoB-type_DNA-bd"/>
</dbReference>
<dbReference type="InterPro" id="IPR019734">
    <property type="entry name" value="TPR_rpt"/>
</dbReference>
<dbReference type="InterPro" id="IPR005158">
    <property type="entry name" value="BTAD"/>
</dbReference>
<dbReference type="GO" id="GO:0000160">
    <property type="term" value="P:phosphorelay signal transduction system"/>
    <property type="evidence" value="ECO:0007669"/>
    <property type="project" value="InterPro"/>
</dbReference>
<dbReference type="PROSITE" id="PS51755">
    <property type="entry name" value="OMPR_PHOB"/>
    <property type="match status" value="1"/>
</dbReference>
<dbReference type="Pfam" id="PF03704">
    <property type="entry name" value="BTAD"/>
    <property type="match status" value="1"/>
</dbReference>
<name>A0A8J3NSM4_9ACTN</name>
<dbReference type="InterPro" id="IPR011990">
    <property type="entry name" value="TPR-like_helical_dom_sf"/>
</dbReference>
<gene>
    <name evidence="8" type="ORF">Cch02nite_46410</name>
</gene>
<reference evidence="8 9" key="1">
    <citation type="submission" date="2021-01" db="EMBL/GenBank/DDBJ databases">
        <title>Whole genome shotgun sequence of Catellatospora chokoriensis NBRC 107358.</title>
        <authorList>
            <person name="Komaki H."/>
            <person name="Tamura T."/>
        </authorList>
    </citation>
    <scope>NUCLEOTIDE SEQUENCE [LARGE SCALE GENOMIC DNA]</scope>
    <source>
        <strain evidence="8 9">NBRC 107358</strain>
    </source>
</reference>
<dbReference type="SUPFAM" id="SSF52540">
    <property type="entry name" value="P-loop containing nucleoside triphosphate hydrolases"/>
    <property type="match status" value="1"/>
</dbReference>
<dbReference type="GO" id="GO:0006355">
    <property type="term" value="P:regulation of DNA-templated transcription"/>
    <property type="evidence" value="ECO:0007669"/>
    <property type="project" value="InterPro"/>
</dbReference>
<dbReference type="Gene3D" id="1.25.40.10">
    <property type="entry name" value="Tetratricopeptide repeat domain"/>
    <property type="match status" value="2"/>
</dbReference>
<evidence type="ECO:0000256" key="5">
    <source>
        <dbReference type="PROSITE-ProRule" id="PRU00339"/>
    </source>
</evidence>
<dbReference type="GO" id="GO:0003677">
    <property type="term" value="F:DNA binding"/>
    <property type="evidence" value="ECO:0007669"/>
    <property type="project" value="UniProtKB-UniRule"/>
</dbReference>
<protein>
    <submittedName>
        <fullName evidence="8">SARP family transcriptional regulator</fullName>
    </submittedName>
</protein>
<dbReference type="Pfam" id="PF00486">
    <property type="entry name" value="Trans_reg_C"/>
    <property type="match status" value="1"/>
</dbReference>
<evidence type="ECO:0000256" key="1">
    <source>
        <dbReference type="ARBA" id="ARBA00005820"/>
    </source>
</evidence>
<dbReference type="SMART" id="SM01043">
    <property type="entry name" value="BTAD"/>
    <property type="match status" value="1"/>
</dbReference>
<dbReference type="InterPro" id="IPR051677">
    <property type="entry name" value="AfsR-DnrI-RedD_regulator"/>
</dbReference>
<feature type="DNA-binding region" description="OmpR/PhoB-type" evidence="6">
    <location>
        <begin position="1"/>
        <end position="96"/>
    </location>
</feature>
<keyword evidence="3 6" id="KW-0238">DNA-binding</keyword>
<evidence type="ECO:0000256" key="6">
    <source>
        <dbReference type="PROSITE-ProRule" id="PRU01091"/>
    </source>
</evidence>
<dbReference type="CDD" id="cd15831">
    <property type="entry name" value="BTAD"/>
    <property type="match status" value="1"/>
</dbReference>
<dbReference type="PANTHER" id="PTHR35807:SF1">
    <property type="entry name" value="TRANSCRIPTIONAL REGULATOR REDD"/>
    <property type="match status" value="1"/>
</dbReference>
<sequence length="963" mass="104528">MPIVFRLLGPLALGSADQATGVTVPKIRCMLAVLLLDADQVVSLDRLTDELWGDDPPRSAVANLRSYALALRRALAATGIDPERLVTTPGGYRLRVAPGECDLEVWASHAEAGVAALTAGRHHEAARQLDQALSCWRGPALDGIPVGPALAARATALDELRTAHTEDLFEARLGSGGGITLVTPLREHIAAHPTRERAYGQLMRVLYAAGDTATALTVYQQARDALADGLGLEPGPQLRETQRAVLRRDPSLAPAVPTPQITPQQLPPDVTVLVGRRRELARLHDGTAPVRNVHGPGGVGKSTLAIRLAHQLRDRYPDGQLYLDLQGSNPRLTPLDPVDVLGRFVRALGVPYGHLPQEPAEMASLYRTLLAERRMLILLDNAVDAAQVRPLLPGVGGNLVLVTSRRALTALDGAARLALDVLPEADAAELLDRIAGSALRADGDGALALARLCGRLPLALRIAAARLAARPDWSAADLVERLVDERSRLDELHSDDMAVRSCFHASYRVLDPVAARAFRMAGLARVPQLSVAALGALLDAPASVAASALDRLVEARLVETEPRGFRLHDLLRLYAAEQSAALDGPDGRSAALRRLLVYYANATRRAVGVLMGYERPLHPTLHAPPGEPPITFETAEQARSWLDAELLCAVAAAEQADEAGDDGRRYPAQLIRVSNPYLAHRYGHAVPQLAETALRLRLPEDHASEAITNSSRGQYLARAGRYDEAHTVLIRALELWQQIGDPDGIATICNGLGSRANFMGDGAEALRYYQLSLDALRELGNRDLQQLVLNNMSEVHCSELRCTEGIACVRESLWLNHTGSRSLFLQISALTPLAILQSQLGDVRSALRSYRRALEVAERLDDMRYVVKLLLCRSETYLRARRADLAAADAERAAHLTRRLSDNYWQACVQRQLGRIGAATGDPARAARHRAEAAALFRQSSFRMDRFMELFLAGDDPALPHLP</sequence>
<dbReference type="EMBL" id="BONG01000030">
    <property type="protein sequence ID" value="GIF91197.1"/>
    <property type="molecule type" value="Genomic_DNA"/>
</dbReference>
<evidence type="ECO:0000313" key="9">
    <source>
        <dbReference type="Proteomes" id="UP000619293"/>
    </source>
</evidence>
<evidence type="ECO:0000256" key="2">
    <source>
        <dbReference type="ARBA" id="ARBA00023015"/>
    </source>
</evidence>
<dbReference type="SUPFAM" id="SSF48452">
    <property type="entry name" value="TPR-like"/>
    <property type="match status" value="2"/>
</dbReference>
<evidence type="ECO:0000256" key="3">
    <source>
        <dbReference type="ARBA" id="ARBA00023125"/>
    </source>
</evidence>
<dbReference type="Gene3D" id="1.10.10.10">
    <property type="entry name" value="Winged helix-like DNA-binding domain superfamily/Winged helix DNA-binding domain"/>
    <property type="match status" value="1"/>
</dbReference>
<evidence type="ECO:0000313" key="8">
    <source>
        <dbReference type="EMBL" id="GIF91197.1"/>
    </source>
</evidence>
<accession>A0A8J3NSM4</accession>
<dbReference type="InterPro" id="IPR036388">
    <property type="entry name" value="WH-like_DNA-bd_sf"/>
</dbReference>
<proteinExistence type="inferred from homology"/>
<dbReference type="SUPFAM" id="SSF46894">
    <property type="entry name" value="C-terminal effector domain of the bipartite response regulators"/>
    <property type="match status" value="1"/>
</dbReference>
<feature type="repeat" description="TPR" evidence="5">
    <location>
        <begin position="827"/>
        <end position="860"/>
    </location>
</feature>
<dbReference type="SMART" id="SM00028">
    <property type="entry name" value="TPR"/>
    <property type="match status" value="5"/>
</dbReference>
<comment type="similarity">
    <text evidence="1">Belongs to the AfsR/DnrI/RedD regulatory family.</text>
</comment>
<evidence type="ECO:0000256" key="4">
    <source>
        <dbReference type="ARBA" id="ARBA00023163"/>
    </source>
</evidence>
<dbReference type="PRINTS" id="PR00364">
    <property type="entry name" value="DISEASERSIST"/>
</dbReference>
<dbReference type="Pfam" id="PF13424">
    <property type="entry name" value="TPR_12"/>
    <property type="match status" value="1"/>
</dbReference>